<name>A0A183PXF5_9TREM</name>
<reference evidence="1 2" key="1">
    <citation type="submission" date="2018-11" db="EMBL/GenBank/DDBJ databases">
        <authorList>
            <consortium name="Pathogen Informatics"/>
        </authorList>
    </citation>
    <scope>NUCLEOTIDE SEQUENCE [LARGE SCALE GENOMIC DNA]</scope>
    <source>
        <strain>Denwood</strain>
        <strain evidence="2">Zambia</strain>
    </source>
</reference>
<gene>
    <name evidence="1" type="ORF">SMTD_LOCUS19041</name>
</gene>
<protein>
    <submittedName>
        <fullName evidence="1">Uncharacterized protein</fullName>
    </submittedName>
</protein>
<organism evidence="1 2">
    <name type="scientific">Schistosoma mattheei</name>
    <dbReference type="NCBI Taxonomy" id="31246"/>
    <lineage>
        <taxon>Eukaryota</taxon>
        <taxon>Metazoa</taxon>
        <taxon>Spiralia</taxon>
        <taxon>Lophotrochozoa</taxon>
        <taxon>Platyhelminthes</taxon>
        <taxon>Trematoda</taxon>
        <taxon>Digenea</taxon>
        <taxon>Strigeidida</taxon>
        <taxon>Schistosomatoidea</taxon>
        <taxon>Schistosomatidae</taxon>
        <taxon>Schistosoma</taxon>
    </lineage>
</organism>
<keyword evidence="2" id="KW-1185">Reference proteome</keyword>
<proteinExistence type="predicted"/>
<dbReference type="STRING" id="31246.A0A183PXF5"/>
<dbReference type="EMBL" id="UZAL01041567">
    <property type="protein sequence ID" value="VDP78703.1"/>
    <property type="molecule type" value="Genomic_DNA"/>
</dbReference>
<evidence type="ECO:0000313" key="2">
    <source>
        <dbReference type="Proteomes" id="UP000269396"/>
    </source>
</evidence>
<accession>A0A183PXF5</accession>
<evidence type="ECO:0000313" key="1">
    <source>
        <dbReference type="EMBL" id="VDP78703.1"/>
    </source>
</evidence>
<dbReference type="AlphaFoldDB" id="A0A183PXF5"/>
<sequence length="91" mass="10546">MLRTTTAEAATTLKTYEQWRYVFYLGSVIFLIAGFFFLIFSSSNIQSWAIEVIDYDDDDDDVADNHHSLTDKSFSPTICQINKENIKNEHK</sequence>
<dbReference type="Proteomes" id="UP000269396">
    <property type="component" value="Unassembled WGS sequence"/>
</dbReference>